<sequence length="167" mass="17112">MKLKILAAGAALAAYAGPAAAATIVLPTRTTADYVLLGGAKLANPPGGPATLLSVTVTPMGSGMLLLGPVETNYAGISLGPVVAGQTYTFTPNAVLYSNGNKYGYWFSDLRVATDHNIPQLATYSNITIELGSNFAPIPEPATWAAMTIGFGLLGFSARRRPSPAAA</sequence>
<evidence type="ECO:0000313" key="4">
    <source>
        <dbReference type="Proteomes" id="UP001597115"/>
    </source>
</evidence>
<organism evidence="3 4">
    <name type="scientific">Sphingomonas tabacisoli</name>
    <dbReference type="NCBI Taxonomy" id="2249466"/>
    <lineage>
        <taxon>Bacteria</taxon>
        <taxon>Pseudomonadati</taxon>
        <taxon>Pseudomonadota</taxon>
        <taxon>Alphaproteobacteria</taxon>
        <taxon>Sphingomonadales</taxon>
        <taxon>Sphingomonadaceae</taxon>
        <taxon>Sphingomonas</taxon>
    </lineage>
</organism>
<dbReference type="NCBIfam" id="NF035944">
    <property type="entry name" value="PEPxxWA-CTERM"/>
    <property type="match status" value="1"/>
</dbReference>
<feature type="signal peptide" evidence="1">
    <location>
        <begin position="1"/>
        <end position="21"/>
    </location>
</feature>
<dbReference type="RefSeq" id="WP_380889254.1">
    <property type="nucleotide sequence ID" value="NZ_JBHUDY010000001.1"/>
</dbReference>
<protein>
    <submittedName>
        <fullName evidence="3">PEPxxWA-CTERM sorting domain-containing protein</fullName>
    </submittedName>
</protein>
<feature type="chain" id="PRO_5046322571" evidence="1">
    <location>
        <begin position="22"/>
        <end position="167"/>
    </location>
</feature>
<dbReference type="Pfam" id="PF07589">
    <property type="entry name" value="PEP-CTERM"/>
    <property type="match status" value="1"/>
</dbReference>
<keyword evidence="4" id="KW-1185">Reference proteome</keyword>
<evidence type="ECO:0000256" key="1">
    <source>
        <dbReference type="SAM" id="SignalP"/>
    </source>
</evidence>
<dbReference type="Proteomes" id="UP001597115">
    <property type="component" value="Unassembled WGS sequence"/>
</dbReference>
<reference evidence="4" key="1">
    <citation type="journal article" date="2019" name="Int. J. Syst. Evol. Microbiol.">
        <title>The Global Catalogue of Microorganisms (GCM) 10K type strain sequencing project: providing services to taxonomists for standard genome sequencing and annotation.</title>
        <authorList>
            <consortium name="The Broad Institute Genomics Platform"/>
            <consortium name="The Broad Institute Genome Sequencing Center for Infectious Disease"/>
            <person name="Wu L."/>
            <person name="Ma J."/>
        </authorList>
    </citation>
    <scope>NUCLEOTIDE SEQUENCE [LARGE SCALE GENOMIC DNA]</scope>
    <source>
        <strain evidence="4">CGMCC 1.16275</strain>
    </source>
</reference>
<feature type="domain" description="Ice-binding protein C-terminal" evidence="2">
    <location>
        <begin position="137"/>
        <end position="161"/>
    </location>
</feature>
<name>A0ABW4I364_9SPHN</name>
<dbReference type="EMBL" id="JBHUDY010000001">
    <property type="protein sequence ID" value="MFD1612389.1"/>
    <property type="molecule type" value="Genomic_DNA"/>
</dbReference>
<gene>
    <name evidence="3" type="ORF">ACFSCW_11300</name>
</gene>
<comment type="caution">
    <text evidence="3">The sequence shown here is derived from an EMBL/GenBank/DDBJ whole genome shotgun (WGS) entry which is preliminary data.</text>
</comment>
<evidence type="ECO:0000259" key="2">
    <source>
        <dbReference type="Pfam" id="PF07589"/>
    </source>
</evidence>
<evidence type="ECO:0000313" key="3">
    <source>
        <dbReference type="EMBL" id="MFD1612389.1"/>
    </source>
</evidence>
<accession>A0ABW4I364</accession>
<dbReference type="InterPro" id="IPR013424">
    <property type="entry name" value="Ice-binding_C"/>
</dbReference>
<keyword evidence="1" id="KW-0732">Signal</keyword>
<dbReference type="NCBIfam" id="TIGR02595">
    <property type="entry name" value="PEP_CTERM"/>
    <property type="match status" value="1"/>
</dbReference>
<proteinExistence type="predicted"/>